<evidence type="ECO:0000313" key="2">
    <source>
        <dbReference type="Proteomes" id="UP000050761"/>
    </source>
</evidence>
<accession>A0A3P7XF88</accession>
<organism evidence="2 3">
    <name type="scientific">Heligmosomoides polygyrus</name>
    <name type="common">Parasitic roundworm</name>
    <dbReference type="NCBI Taxonomy" id="6339"/>
    <lineage>
        <taxon>Eukaryota</taxon>
        <taxon>Metazoa</taxon>
        <taxon>Ecdysozoa</taxon>
        <taxon>Nematoda</taxon>
        <taxon>Chromadorea</taxon>
        <taxon>Rhabditida</taxon>
        <taxon>Rhabditina</taxon>
        <taxon>Rhabditomorpha</taxon>
        <taxon>Strongyloidea</taxon>
        <taxon>Heligmosomidae</taxon>
        <taxon>Heligmosomoides</taxon>
    </lineage>
</organism>
<reference evidence="1 2" key="1">
    <citation type="submission" date="2018-11" db="EMBL/GenBank/DDBJ databases">
        <authorList>
            <consortium name="Pathogen Informatics"/>
        </authorList>
    </citation>
    <scope>NUCLEOTIDE SEQUENCE [LARGE SCALE GENOMIC DNA]</scope>
</reference>
<dbReference type="AlphaFoldDB" id="A0A183F9H7"/>
<gene>
    <name evidence="1" type="ORF">HPBE_LOCUS2820</name>
</gene>
<accession>A0A183F9H7</accession>
<keyword evidence="2" id="KW-1185">Reference proteome</keyword>
<sequence>MNGHLQLIQQQKTIREVASYRLSRIKQSEDVGKQPHTSPTTPVRCPLLLRTRDIDRLSITADPSHRDTVTTDHYSLNDDVFTEESGPLWKS</sequence>
<dbReference type="WBParaSite" id="HPBE_0000281901-mRNA-1">
    <property type="protein sequence ID" value="HPBE_0000281901-mRNA-1"/>
    <property type="gene ID" value="HPBE_0000281901"/>
</dbReference>
<dbReference type="EMBL" id="UZAH01005055">
    <property type="protein sequence ID" value="VDO28548.1"/>
    <property type="molecule type" value="Genomic_DNA"/>
</dbReference>
<dbReference type="Proteomes" id="UP000050761">
    <property type="component" value="Unassembled WGS sequence"/>
</dbReference>
<evidence type="ECO:0000313" key="3">
    <source>
        <dbReference type="WBParaSite" id="HPBE_0000281901-mRNA-1"/>
    </source>
</evidence>
<proteinExistence type="predicted"/>
<name>A0A183F9H7_HELPZ</name>
<evidence type="ECO:0000313" key="1">
    <source>
        <dbReference type="EMBL" id="VDO28548.1"/>
    </source>
</evidence>
<protein>
    <submittedName>
        <fullName evidence="1 3">Uncharacterized protein</fullName>
    </submittedName>
</protein>
<reference evidence="3" key="2">
    <citation type="submission" date="2019-09" db="UniProtKB">
        <authorList>
            <consortium name="WormBaseParasite"/>
        </authorList>
    </citation>
    <scope>IDENTIFICATION</scope>
</reference>